<comment type="caution">
    <text evidence="1">The sequence shown here is derived from an EMBL/GenBank/DDBJ whole genome shotgun (WGS) entry which is preliminary data.</text>
</comment>
<protein>
    <submittedName>
        <fullName evidence="1">Uncharacterized protein</fullName>
    </submittedName>
</protein>
<reference evidence="1 2" key="1">
    <citation type="journal article" date="2024" name="Insects">
        <title>An Improved Chromosome-Level Genome Assembly of the Firefly Pyrocoelia pectoralis.</title>
        <authorList>
            <person name="Fu X."/>
            <person name="Meyer-Rochow V.B."/>
            <person name="Ballantyne L."/>
            <person name="Zhu X."/>
        </authorList>
    </citation>
    <scope>NUCLEOTIDE SEQUENCE [LARGE SCALE GENOMIC DNA]</scope>
    <source>
        <strain evidence="1">XCY_ONT2</strain>
    </source>
</reference>
<evidence type="ECO:0000313" key="1">
    <source>
        <dbReference type="EMBL" id="KAK5647834.1"/>
    </source>
</evidence>
<accession>A0AAN7VPF9</accession>
<dbReference type="EMBL" id="JAVRBK010000002">
    <property type="protein sequence ID" value="KAK5647834.1"/>
    <property type="molecule type" value="Genomic_DNA"/>
</dbReference>
<name>A0AAN7VPF9_9COLE</name>
<keyword evidence="2" id="KW-1185">Reference proteome</keyword>
<evidence type="ECO:0000313" key="2">
    <source>
        <dbReference type="Proteomes" id="UP001329430"/>
    </source>
</evidence>
<dbReference type="AlphaFoldDB" id="A0AAN7VPF9"/>
<proteinExistence type="predicted"/>
<gene>
    <name evidence="1" type="ORF">RI129_002726</name>
</gene>
<organism evidence="1 2">
    <name type="scientific">Pyrocoelia pectoralis</name>
    <dbReference type="NCBI Taxonomy" id="417401"/>
    <lineage>
        <taxon>Eukaryota</taxon>
        <taxon>Metazoa</taxon>
        <taxon>Ecdysozoa</taxon>
        <taxon>Arthropoda</taxon>
        <taxon>Hexapoda</taxon>
        <taxon>Insecta</taxon>
        <taxon>Pterygota</taxon>
        <taxon>Neoptera</taxon>
        <taxon>Endopterygota</taxon>
        <taxon>Coleoptera</taxon>
        <taxon>Polyphaga</taxon>
        <taxon>Elateriformia</taxon>
        <taxon>Elateroidea</taxon>
        <taxon>Lampyridae</taxon>
        <taxon>Lampyrinae</taxon>
        <taxon>Pyrocoelia</taxon>
    </lineage>
</organism>
<sequence>MDSLLGHKPNFSCSHAINVLTTQEYNIASPTSHTSTEAETEDDTNGIREYSEVVNTEITQTPSTSRSCTLTETAQPVGIQTLKRKLLEQKIIDNEKRQVKMRLLERKLALDERKCDLLERYLKLKETELEK</sequence>
<dbReference type="Proteomes" id="UP001329430">
    <property type="component" value="Chromosome 2"/>
</dbReference>